<dbReference type="RefSeq" id="WP_111318608.1">
    <property type="nucleotide sequence ID" value="NZ_QKZT01000007.1"/>
</dbReference>
<name>A0A2W7QWA6_9BACT</name>
<keyword evidence="3" id="KW-1185">Reference proteome</keyword>
<dbReference type="EMBL" id="QKZT01000007">
    <property type="protein sequence ID" value="PZX52564.1"/>
    <property type="molecule type" value="Genomic_DNA"/>
</dbReference>
<comment type="caution">
    <text evidence="2">The sequence shown here is derived from an EMBL/GenBank/DDBJ whole genome shotgun (WGS) entry which is preliminary data.</text>
</comment>
<protein>
    <submittedName>
        <fullName evidence="2">Putative transcriptional regulator</fullName>
    </submittedName>
</protein>
<dbReference type="OrthoDB" id="9800495at2"/>
<evidence type="ECO:0000313" key="2">
    <source>
        <dbReference type="EMBL" id="PZX52564.1"/>
    </source>
</evidence>
<dbReference type="InterPro" id="IPR007374">
    <property type="entry name" value="ASCH_domain"/>
</dbReference>
<evidence type="ECO:0000259" key="1">
    <source>
        <dbReference type="Pfam" id="PF04266"/>
    </source>
</evidence>
<proteinExistence type="predicted"/>
<dbReference type="InterPro" id="IPR015947">
    <property type="entry name" value="PUA-like_sf"/>
</dbReference>
<organism evidence="2 3">
    <name type="scientific">Algoriphagus chordae</name>
    <dbReference type="NCBI Taxonomy" id="237019"/>
    <lineage>
        <taxon>Bacteria</taxon>
        <taxon>Pseudomonadati</taxon>
        <taxon>Bacteroidota</taxon>
        <taxon>Cytophagia</taxon>
        <taxon>Cytophagales</taxon>
        <taxon>Cyclobacteriaceae</taxon>
        <taxon>Algoriphagus</taxon>
    </lineage>
</organism>
<sequence length="146" mass="16837">MSKLILVSIKPEFVEKIFDGTKKIELRKVSPHVEPGDLMIVYSTSPEMAIVGVCQIEKVIRSTPKEIWNSHSEVLGIDETRFFDYYSESSRAVGIVINSAKRLKSKISLESIKRKFPRFAPPQTYKYYSKDVIFNLYPQDYSYLSS</sequence>
<accession>A0A2W7QWA6</accession>
<evidence type="ECO:0000313" key="3">
    <source>
        <dbReference type="Proteomes" id="UP000248882"/>
    </source>
</evidence>
<dbReference type="SUPFAM" id="SSF88697">
    <property type="entry name" value="PUA domain-like"/>
    <property type="match status" value="1"/>
</dbReference>
<reference evidence="2 3" key="1">
    <citation type="submission" date="2018-06" db="EMBL/GenBank/DDBJ databases">
        <title>Genomic Encyclopedia of Archaeal and Bacterial Type Strains, Phase II (KMG-II): from individual species to whole genera.</title>
        <authorList>
            <person name="Goeker M."/>
        </authorList>
    </citation>
    <scope>NUCLEOTIDE SEQUENCE [LARGE SCALE GENOMIC DNA]</scope>
    <source>
        <strain evidence="2 3">DSM 19830</strain>
    </source>
</reference>
<dbReference type="Pfam" id="PF04266">
    <property type="entry name" value="ASCH"/>
    <property type="match status" value="1"/>
</dbReference>
<gene>
    <name evidence="2" type="ORF">LV85_01866</name>
</gene>
<feature type="domain" description="ASCH" evidence="1">
    <location>
        <begin position="8"/>
        <end position="71"/>
    </location>
</feature>
<dbReference type="Proteomes" id="UP000248882">
    <property type="component" value="Unassembled WGS sequence"/>
</dbReference>
<dbReference type="AlphaFoldDB" id="A0A2W7QWA6"/>
<dbReference type="Gene3D" id="2.30.130.30">
    <property type="entry name" value="Hypothetical protein"/>
    <property type="match status" value="1"/>
</dbReference>